<feature type="region of interest" description="Disordered" evidence="1">
    <location>
        <begin position="540"/>
        <end position="612"/>
    </location>
</feature>
<protein>
    <recommendedName>
        <fullName evidence="3">Calcineurin-like phosphoesterase domain-containing protein</fullName>
    </recommendedName>
</protein>
<feature type="transmembrane region" description="Helical" evidence="2">
    <location>
        <begin position="162"/>
        <end position="183"/>
    </location>
</feature>
<reference evidence="5" key="1">
    <citation type="journal article" date="2019" name="Int. J. Syst. Evol. Microbiol.">
        <title>The Global Catalogue of Microorganisms (GCM) 10K type strain sequencing project: providing services to taxonomists for standard genome sequencing and annotation.</title>
        <authorList>
            <consortium name="The Broad Institute Genomics Platform"/>
            <consortium name="The Broad Institute Genome Sequencing Center for Infectious Disease"/>
            <person name="Wu L."/>
            <person name="Ma J."/>
        </authorList>
    </citation>
    <scope>NUCLEOTIDE SEQUENCE [LARGE SCALE GENOMIC DNA]</scope>
    <source>
        <strain evidence="5">NBRC 108565</strain>
    </source>
</reference>
<evidence type="ECO:0000259" key="3">
    <source>
        <dbReference type="Pfam" id="PF00149"/>
    </source>
</evidence>
<keyword evidence="2" id="KW-1133">Transmembrane helix</keyword>
<feature type="compositionally biased region" description="Low complexity" evidence="1">
    <location>
        <begin position="552"/>
        <end position="569"/>
    </location>
</feature>
<name>A0ABM8G4Z2_9CELL</name>
<dbReference type="PROSITE" id="PS51257">
    <property type="entry name" value="PROKAR_LIPOPROTEIN"/>
    <property type="match status" value="1"/>
</dbReference>
<dbReference type="SUPFAM" id="SSF56300">
    <property type="entry name" value="Metallo-dependent phosphatases"/>
    <property type="match status" value="1"/>
</dbReference>
<evidence type="ECO:0000256" key="2">
    <source>
        <dbReference type="SAM" id="Phobius"/>
    </source>
</evidence>
<dbReference type="InterPro" id="IPR004843">
    <property type="entry name" value="Calcineurin-like_PHP"/>
</dbReference>
<gene>
    <name evidence="4" type="ORF">GCM10025865_24780</name>
</gene>
<feature type="transmembrane region" description="Helical" evidence="2">
    <location>
        <begin position="128"/>
        <end position="150"/>
    </location>
</feature>
<keyword evidence="2" id="KW-0472">Membrane</keyword>
<keyword evidence="2" id="KW-0812">Transmembrane</keyword>
<organism evidence="4 5">
    <name type="scientific">Paraoerskovia sediminicola</name>
    <dbReference type="NCBI Taxonomy" id="1138587"/>
    <lineage>
        <taxon>Bacteria</taxon>
        <taxon>Bacillati</taxon>
        <taxon>Actinomycetota</taxon>
        <taxon>Actinomycetes</taxon>
        <taxon>Micrococcales</taxon>
        <taxon>Cellulomonadaceae</taxon>
        <taxon>Paraoerskovia</taxon>
    </lineage>
</organism>
<dbReference type="EMBL" id="AP027729">
    <property type="protein sequence ID" value="BDZ43179.1"/>
    <property type="molecule type" value="Genomic_DNA"/>
</dbReference>
<proteinExistence type="predicted"/>
<evidence type="ECO:0000256" key="1">
    <source>
        <dbReference type="SAM" id="MobiDB-lite"/>
    </source>
</evidence>
<accession>A0ABM8G4Z2</accession>
<evidence type="ECO:0000313" key="4">
    <source>
        <dbReference type="EMBL" id="BDZ43179.1"/>
    </source>
</evidence>
<keyword evidence="5" id="KW-1185">Reference proteome</keyword>
<evidence type="ECO:0000313" key="5">
    <source>
        <dbReference type="Proteomes" id="UP001321475"/>
    </source>
</evidence>
<dbReference type="InterPro" id="IPR029052">
    <property type="entry name" value="Metallo-depent_PP-like"/>
</dbReference>
<dbReference type="Pfam" id="PF00149">
    <property type="entry name" value="Metallophos"/>
    <property type="match status" value="1"/>
</dbReference>
<feature type="compositionally biased region" description="Low complexity" evidence="1">
    <location>
        <begin position="595"/>
        <end position="612"/>
    </location>
</feature>
<dbReference type="Proteomes" id="UP001321475">
    <property type="component" value="Chromosome"/>
</dbReference>
<feature type="domain" description="Calcineurin-like phosphoesterase" evidence="3">
    <location>
        <begin position="281"/>
        <end position="449"/>
    </location>
</feature>
<dbReference type="Gene3D" id="3.60.21.10">
    <property type="match status" value="1"/>
</dbReference>
<sequence length="612" mass="63076">MMIARRRSRRWVRWVLLALAVLVACLTFGVTTATANLSLGPHEAEYDITTNGLATVDFGPLGSLEIDSPAPLGIGVDVVVGEIPSQLRELDESTPLDALAGDAQSYLQFFGSPEATISSAIHALVTDAIWRTLIAIAVVVIVIISCWLLLGSARRRELARSIAPRTWEVASGALVLVLVAGTLSSGTIRGPEPEGSASPVFAGTGLEGARITGRLSGIVDTYGTQLLETYRDNERFYATADEKLDAAWDERLAQENIDAIAASVGLRGPVVKASADDDYVTFLVVSDLHCNTGMAPLIATSAIRSGADVVLDAGDTTMNGTSVEDVCVTALTGALPDGVPLVVADGNHDSATTSAQERAQGATVLDGSVVEVAGVRILGDHDALQTNVLTGSSVADDDLTPDEQTRELTQTACADGAGVDLLLLHTPRVGNGVLDSGCVPMQVSGHLHKRVDPVQVGGGIQYINSSTAGAILNQPTVGPLHGTAEMTVLRFDPDRRRFVDYQVVSVDPAQQAQVGPRIPMPVLLPFTPTVDEEGEPVAVATDAPTGAPTDGAPRAATDSPSATPSAGSDDAPEASDGDPSGGAEDAAVDEPTEVPADADATGGATPSATPAG</sequence>